<evidence type="ECO:0000259" key="4">
    <source>
        <dbReference type="Pfam" id="PF09607"/>
    </source>
</evidence>
<comment type="caution">
    <text evidence="5">The sequence shown here is derived from an EMBL/GenBank/DDBJ whole genome shotgun (WGS) entry which is preliminary data.</text>
</comment>
<dbReference type="InterPro" id="IPR006600">
    <property type="entry name" value="HTH_CenpB_DNA-bd_dom"/>
</dbReference>
<feature type="compositionally biased region" description="Polar residues" evidence="2">
    <location>
        <begin position="215"/>
        <end position="225"/>
    </location>
</feature>
<dbReference type="Pfam" id="PF03221">
    <property type="entry name" value="HTH_Tnp_Tc5"/>
    <property type="match status" value="1"/>
</dbReference>
<proteinExistence type="predicted"/>
<dbReference type="InterPro" id="IPR018586">
    <property type="entry name" value="Brinker_DNA-bd"/>
</dbReference>
<dbReference type="Gene3D" id="1.10.10.60">
    <property type="entry name" value="Homeodomain-like"/>
    <property type="match status" value="1"/>
</dbReference>
<dbReference type="Pfam" id="PF09607">
    <property type="entry name" value="BrkDBD"/>
    <property type="match status" value="1"/>
</dbReference>
<keyword evidence="1" id="KW-0238">DNA-binding</keyword>
<protein>
    <submittedName>
        <fullName evidence="5">Pogo transposable element-like 70</fullName>
    </submittedName>
</protein>
<feature type="domain" description="Brinker DNA-binding" evidence="4">
    <location>
        <begin position="9"/>
        <end position="47"/>
    </location>
</feature>
<evidence type="ECO:0000259" key="3">
    <source>
        <dbReference type="Pfam" id="PF03221"/>
    </source>
</evidence>
<dbReference type="EMBL" id="JAHLQT010026910">
    <property type="protein sequence ID" value="KAG7162839.1"/>
    <property type="molecule type" value="Genomic_DNA"/>
</dbReference>
<keyword evidence="6" id="KW-1185">Reference proteome</keyword>
<dbReference type="AlphaFoldDB" id="A0A8J5JWU5"/>
<feature type="compositionally biased region" description="Acidic residues" evidence="2">
    <location>
        <begin position="200"/>
        <end position="211"/>
    </location>
</feature>
<organism evidence="5 6">
    <name type="scientific">Homarus americanus</name>
    <name type="common">American lobster</name>
    <dbReference type="NCBI Taxonomy" id="6706"/>
    <lineage>
        <taxon>Eukaryota</taxon>
        <taxon>Metazoa</taxon>
        <taxon>Ecdysozoa</taxon>
        <taxon>Arthropoda</taxon>
        <taxon>Crustacea</taxon>
        <taxon>Multicrustacea</taxon>
        <taxon>Malacostraca</taxon>
        <taxon>Eumalacostraca</taxon>
        <taxon>Eucarida</taxon>
        <taxon>Decapoda</taxon>
        <taxon>Pleocyemata</taxon>
        <taxon>Astacidea</taxon>
        <taxon>Nephropoidea</taxon>
        <taxon>Nephropidae</taxon>
        <taxon>Homarus</taxon>
    </lineage>
</organism>
<reference evidence="5" key="1">
    <citation type="journal article" date="2021" name="Sci. Adv.">
        <title>The American lobster genome reveals insights on longevity, neural, and immune adaptations.</title>
        <authorList>
            <person name="Polinski J.M."/>
            <person name="Zimin A.V."/>
            <person name="Clark K.F."/>
            <person name="Kohn A.B."/>
            <person name="Sadowski N."/>
            <person name="Timp W."/>
            <person name="Ptitsyn A."/>
            <person name="Khanna P."/>
            <person name="Romanova D.Y."/>
            <person name="Williams P."/>
            <person name="Greenwood S.J."/>
            <person name="Moroz L.L."/>
            <person name="Walt D.R."/>
            <person name="Bodnar A.G."/>
        </authorList>
    </citation>
    <scope>NUCLEOTIDE SEQUENCE</scope>
    <source>
        <strain evidence="5">GMGI-L3</strain>
    </source>
</reference>
<feature type="region of interest" description="Disordered" evidence="2">
    <location>
        <begin position="157"/>
        <end position="225"/>
    </location>
</feature>
<gene>
    <name evidence="5" type="primary">Pogo-L70</name>
    <name evidence="5" type="ORF">Hamer_G024985</name>
</gene>
<evidence type="ECO:0000313" key="6">
    <source>
        <dbReference type="Proteomes" id="UP000747542"/>
    </source>
</evidence>
<evidence type="ECO:0000256" key="2">
    <source>
        <dbReference type="SAM" id="MobiDB-lite"/>
    </source>
</evidence>
<name>A0A8J5JWU5_HOMAM</name>
<evidence type="ECO:0000256" key="1">
    <source>
        <dbReference type="ARBA" id="ARBA00023125"/>
    </source>
</evidence>
<dbReference type="Proteomes" id="UP000747542">
    <property type="component" value="Unassembled WGS sequence"/>
</dbReference>
<feature type="domain" description="HTH CENPB-type" evidence="3">
    <location>
        <begin position="68"/>
        <end position="118"/>
    </location>
</feature>
<sequence length="343" mass="37833">MTLPAKQTKFEARFRLKVIVCANSINNCAAAARDYGISEKLVRDWKNKDTISKMAKKKCAFRHGKAQWPEIEEHLNKWIREHQQNGIAITRNNIRVESTKWARANPDLSQNFKAAPNWRAPPLDSPCELVAKSWDAILVEVITKSFKKCGISNTMDDEDDDMLWRSSDGEDNNNEDKDKASDSESDPYDDLHLSASHELDFEDNESSEESLENSGDGTESLESQKMTNPSSFIVPADIKPALVKHPPVDSLVENDDGSGMVLSANIITSSSNALPGTILPSSFSNTFSTASVHQSSQITGITDPTSILASSLNVGPSLCETSYGDQTQVIKCIKVSDECETFL</sequence>
<feature type="compositionally biased region" description="Basic and acidic residues" evidence="2">
    <location>
        <begin position="189"/>
        <end position="199"/>
    </location>
</feature>
<evidence type="ECO:0000313" key="5">
    <source>
        <dbReference type="EMBL" id="KAG7162839.1"/>
    </source>
</evidence>
<accession>A0A8J5JWU5</accession>